<protein>
    <submittedName>
        <fullName evidence="1">Uncharacterized protein</fullName>
    </submittedName>
</protein>
<sequence length="115" mass="12518">MAATAFIRSSHGLQLMTGHKTCSQTKAYLRSPYLTAPPVLPQKSQVALRARPRCLSSRSWQQSIIWSHFENNQGASHHMPSGAHVNADELAGNGVMYMAALCTSSSVVNHFSLPP</sequence>
<reference evidence="1 2" key="1">
    <citation type="journal article" date="2021" name="Commun. Biol.">
        <title>The genome of Shorea leprosula (Dipterocarpaceae) highlights the ecological relevance of drought in aseasonal tropical rainforests.</title>
        <authorList>
            <person name="Ng K.K.S."/>
            <person name="Kobayashi M.J."/>
            <person name="Fawcett J.A."/>
            <person name="Hatakeyama M."/>
            <person name="Paape T."/>
            <person name="Ng C.H."/>
            <person name="Ang C.C."/>
            <person name="Tnah L.H."/>
            <person name="Lee C.T."/>
            <person name="Nishiyama T."/>
            <person name="Sese J."/>
            <person name="O'Brien M.J."/>
            <person name="Copetti D."/>
            <person name="Mohd Noor M.I."/>
            <person name="Ong R.C."/>
            <person name="Putra M."/>
            <person name="Sireger I.Z."/>
            <person name="Indrioko S."/>
            <person name="Kosugi Y."/>
            <person name="Izuno A."/>
            <person name="Isagi Y."/>
            <person name="Lee S.L."/>
            <person name="Shimizu K.K."/>
        </authorList>
    </citation>
    <scope>NUCLEOTIDE SEQUENCE [LARGE SCALE GENOMIC DNA]</scope>
    <source>
        <strain evidence="1">214</strain>
    </source>
</reference>
<proteinExistence type="predicted"/>
<dbReference type="EMBL" id="BPVZ01000143">
    <property type="protein sequence ID" value="GKV40691.1"/>
    <property type="molecule type" value="Genomic_DNA"/>
</dbReference>
<evidence type="ECO:0000313" key="2">
    <source>
        <dbReference type="Proteomes" id="UP001054252"/>
    </source>
</evidence>
<organism evidence="1 2">
    <name type="scientific">Rubroshorea leprosula</name>
    <dbReference type="NCBI Taxonomy" id="152421"/>
    <lineage>
        <taxon>Eukaryota</taxon>
        <taxon>Viridiplantae</taxon>
        <taxon>Streptophyta</taxon>
        <taxon>Embryophyta</taxon>
        <taxon>Tracheophyta</taxon>
        <taxon>Spermatophyta</taxon>
        <taxon>Magnoliopsida</taxon>
        <taxon>eudicotyledons</taxon>
        <taxon>Gunneridae</taxon>
        <taxon>Pentapetalae</taxon>
        <taxon>rosids</taxon>
        <taxon>malvids</taxon>
        <taxon>Malvales</taxon>
        <taxon>Dipterocarpaceae</taxon>
        <taxon>Rubroshorea</taxon>
    </lineage>
</organism>
<accession>A0AAV5LVI5</accession>
<keyword evidence="2" id="KW-1185">Reference proteome</keyword>
<name>A0AAV5LVI5_9ROSI</name>
<dbReference type="Proteomes" id="UP001054252">
    <property type="component" value="Unassembled WGS sequence"/>
</dbReference>
<gene>
    <name evidence="1" type="ORF">SLEP1_g48302</name>
</gene>
<dbReference type="AlphaFoldDB" id="A0AAV5LVI5"/>
<evidence type="ECO:0000313" key="1">
    <source>
        <dbReference type="EMBL" id="GKV40691.1"/>
    </source>
</evidence>
<comment type="caution">
    <text evidence="1">The sequence shown here is derived from an EMBL/GenBank/DDBJ whole genome shotgun (WGS) entry which is preliminary data.</text>
</comment>